<keyword evidence="2" id="KW-1185">Reference proteome</keyword>
<name>A0A3B6FNT9_WHEAT</name>
<reference evidence="1" key="2">
    <citation type="submission" date="2018-10" db="UniProtKB">
        <authorList>
            <consortium name="EnsemblPlants"/>
        </authorList>
    </citation>
    <scope>IDENTIFICATION</scope>
</reference>
<sequence>MLRENDDPCVILKKLSAHQEWRRLLLRLLLLDRDLLRANEICSCNGPSTCLQRAHRRPAVLQRKSLNEKGEGHMVRASGAAYHDCMTEVLKCFILTVELFLAC</sequence>
<dbReference type="Gramene" id="TraesROB_scaffold_076170_01G000200.1">
    <property type="protein sequence ID" value="TraesROB_scaffold_076170_01G000200.1"/>
    <property type="gene ID" value="TraesROB_scaffold_076170_01G000200"/>
</dbReference>
<dbReference type="Proteomes" id="UP000019116">
    <property type="component" value="Chromosome 3B"/>
</dbReference>
<evidence type="ECO:0000313" key="2">
    <source>
        <dbReference type="Proteomes" id="UP000019116"/>
    </source>
</evidence>
<organism evidence="1">
    <name type="scientific">Triticum aestivum</name>
    <name type="common">Wheat</name>
    <dbReference type="NCBI Taxonomy" id="4565"/>
    <lineage>
        <taxon>Eukaryota</taxon>
        <taxon>Viridiplantae</taxon>
        <taxon>Streptophyta</taxon>
        <taxon>Embryophyta</taxon>
        <taxon>Tracheophyta</taxon>
        <taxon>Spermatophyta</taxon>
        <taxon>Magnoliopsida</taxon>
        <taxon>Liliopsida</taxon>
        <taxon>Poales</taxon>
        <taxon>Poaceae</taxon>
        <taxon>BOP clade</taxon>
        <taxon>Pooideae</taxon>
        <taxon>Triticodae</taxon>
        <taxon>Triticeae</taxon>
        <taxon>Triticinae</taxon>
        <taxon>Triticum</taxon>
    </lineage>
</organism>
<dbReference type="Gramene" id="TraesCAD_scaffold_063303_01G000100.1">
    <property type="protein sequence ID" value="TraesCAD_scaffold_063303_01G000100.1"/>
    <property type="gene ID" value="TraesCAD_scaffold_063303_01G000100"/>
</dbReference>
<accession>A0A3B6FNT9</accession>
<dbReference type="Gramene" id="TraesCS3B02G206200.1">
    <property type="protein sequence ID" value="TraesCS3B02G206200.1"/>
    <property type="gene ID" value="TraesCS3B02G206200"/>
</dbReference>
<dbReference type="Gramene" id="TraesCLE_scaffold_040805_01G000100.1">
    <property type="protein sequence ID" value="TraesCLE_scaffold_040805_01G000100.1"/>
    <property type="gene ID" value="TraesCLE_scaffold_040805_01G000100"/>
</dbReference>
<dbReference type="Gramene" id="TraesJUL3B03G01629660.1">
    <property type="protein sequence ID" value="TraesJUL3B03G01629660.1"/>
    <property type="gene ID" value="TraesJUL3B03G01629660"/>
</dbReference>
<evidence type="ECO:0000313" key="1">
    <source>
        <dbReference type="EnsemblPlants" id="TraesCS3B02G206200.1"/>
    </source>
</evidence>
<dbReference type="EnsemblPlants" id="TraesCS3B02G206200.1">
    <property type="protein sequence ID" value="TraesCS3B02G206200.1"/>
    <property type="gene ID" value="TraesCS3B02G206200"/>
</dbReference>
<dbReference type="Gramene" id="TraesWEE_scaffold_048791_01G000200.1">
    <property type="protein sequence ID" value="TraesWEE_scaffold_048791_01G000200.1"/>
    <property type="gene ID" value="TraesWEE_scaffold_048791_01G000200"/>
</dbReference>
<protein>
    <submittedName>
        <fullName evidence="1">Uncharacterized protein</fullName>
    </submittedName>
</protein>
<dbReference type="Gramene" id="TraesRN3B0100488200.1">
    <property type="protein sequence ID" value="TraesRN3B0100488200.1"/>
    <property type="gene ID" value="TraesRN3B0100488200"/>
</dbReference>
<reference evidence="1" key="1">
    <citation type="submission" date="2018-08" db="EMBL/GenBank/DDBJ databases">
        <authorList>
            <person name="Rossello M."/>
        </authorList>
    </citation>
    <scope>NUCLEOTIDE SEQUENCE [LARGE SCALE GENOMIC DNA]</scope>
    <source>
        <strain evidence="1">cv. Chinese Spring</strain>
    </source>
</reference>
<dbReference type="AlphaFoldDB" id="A0A3B6FNT9"/>
<proteinExistence type="predicted"/>
<dbReference type="Gramene" id="TraesCS3B03G0500200.1">
    <property type="protein sequence ID" value="TraesCS3B03G0500200.1.CDS"/>
    <property type="gene ID" value="TraesCS3B03G0500200"/>
</dbReference>
<dbReference type="PaxDb" id="4565-Traes_3B_C709BA99B.1"/>